<dbReference type="InterPro" id="IPR003593">
    <property type="entry name" value="AAA+_ATPase"/>
</dbReference>
<dbReference type="STRING" id="272569.rrnAC1029"/>
<dbReference type="PROSITE" id="PS50893">
    <property type="entry name" value="ABC_TRANSPORTER_2"/>
    <property type="match status" value="1"/>
</dbReference>
<dbReference type="Gene3D" id="3.40.50.300">
    <property type="entry name" value="P-loop containing nucleotide triphosphate hydrolases"/>
    <property type="match status" value="1"/>
</dbReference>
<evidence type="ECO:0000259" key="4">
    <source>
        <dbReference type="PROSITE" id="PS50893"/>
    </source>
</evidence>
<proteinExistence type="predicted"/>
<organism evidence="5 6">
    <name type="scientific">Haloarcula marismortui (strain ATCC 43049 / DSM 3752 / JCM 8966 / VKM B-1809)</name>
    <name type="common">Halobacterium marismortui</name>
    <dbReference type="NCBI Taxonomy" id="272569"/>
    <lineage>
        <taxon>Archaea</taxon>
        <taxon>Methanobacteriati</taxon>
        <taxon>Methanobacteriota</taxon>
        <taxon>Stenosarchaea group</taxon>
        <taxon>Halobacteria</taxon>
        <taxon>Halobacteriales</taxon>
        <taxon>Haloarculaceae</taxon>
        <taxon>Haloarcula</taxon>
    </lineage>
</organism>
<dbReference type="eggNOG" id="arCOG00922">
    <property type="taxonomic scope" value="Archaea"/>
</dbReference>
<dbReference type="Pfam" id="PF00005">
    <property type="entry name" value="ABC_tran"/>
    <property type="match status" value="1"/>
</dbReference>
<dbReference type="InterPro" id="IPR003439">
    <property type="entry name" value="ABC_transporter-like_ATP-bd"/>
</dbReference>
<dbReference type="InterPro" id="IPR017911">
    <property type="entry name" value="MacB-like_ATP-bd"/>
</dbReference>
<dbReference type="InterPro" id="IPR017871">
    <property type="entry name" value="ABC_transporter-like_CS"/>
</dbReference>
<evidence type="ECO:0000256" key="1">
    <source>
        <dbReference type="ARBA" id="ARBA00022448"/>
    </source>
</evidence>
<keyword evidence="3 5" id="KW-0067">ATP-binding</keyword>
<dbReference type="SMART" id="SM00382">
    <property type="entry name" value="AAA"/>
    <property type="match status" value="1"/>
</dbReference>
<keyword evidence="2" id="KW-0547">Nucleotide-binding</keyword>
<name>Q5V3A8_HALMA</name>
<dbReference type="PANTHER" id="PTHR24220">
    <property type="entry name" value="IMPORT ATP-BINDING PROTEIN"/>
    <property type="match status" value="1"/>
</dbReference>
<dbReference type="SUPFAM" id="SSF52540">
    <property type="entry name" value="P-loop containing nucleoside triphosphate hydrolases"/>
    <property type="match status" value="1"/>
</dbReference>
<dbReference type="Proteomes" id="UP000001169">
    <property type="component" value="Chromosome I"/>
</dbReference>
<dbReference type="GO" id="GO:0016887">
    <property type="term" value="F:ATP hydrolysis activity"/>
    <property type="evidence" value="ECO:0007669"/>
    <property type="project" value="InterPro"/>
</dbReference>
<dbReference type="EnsemblBacteria" id="AAV45994">
    <property type="protein sequence ID" value="AAV45994"/>
    <property type="gene ID" value="rrnAC1029"/>
</dbReference>
<evidence type="ECO:0000256" key="2">
    <source>
        <dbReference type="ARBA" id="ARBA00022741"/>
    </source>
</evidence>
<dbReference type="PaxDb" id="272569-rrnAC1029"/>
<dbReference type="AlphaFoldDB" id="Q5V3A8"/>
<evidence type="ECO:0000313" key="5">
    <source>
        <dbReference type="EMBL" id="AAV45994.1"/>
    </source>
</evidence>
<reference evidence="5 6" key="1">
    <citation type="journal article" date="2004" name="Genome Res.">
        <title>Genome sequence of Haloarcula marismortui: a halophilic archaeon from the Dead Sea.</title>
        <authorList>
            <person name="Baliga N.S."/>
            <person name="Bonneau R."/>
            <person name="Facciotti M.T."/>
            <person name="Pan M."/>
            <person name="Glusman G."/>
            <person name="Deutsch E.W."/>
            <person name="Shannon P."/>
            <person name="Chiu Y."/>
            <person name="Weng R.S."/>
            <person name="Gan R.R."/>
            <person name="Hung P."/>
            <person name="Date S.V."/>
            <person name="Marcotte E."/>
            <person name="Hood L."/>
            <person name="Ng W.V."/>
        </authorList>
    </citation>
    <scope>NUCLEOTIDE SEQUENCE [LARGE SCALE GENOMIC DNA]</scope>
    <source>
        <strain evidence="6">ATCC 43049 / DSM 3752 / JCM 8966 / VKM B-1809</strain>
    </source>
</reference>
<dbReference type="EMBL" id="AY596297">
    <property type="protein sequence ID" value="AAV45994.1"/>
    <property type="molecule type" value="Genomic_DNA"/>
</dbReference>
<dbReference type="PROSITE" id="PS00211">
    <property type="entry name" value="ABC_TRANSPORTER_1"/>
    <property type="match status" value="1"/>
</dbReference>
<dbReference type="HOGENOM" id="CLU_000604_1_22_2"/>
<evidence type="ECO:0000313" key="6">
    <source>
        <dbReference type="Proteomes" id="UP000001169"/>
    </source>
</evidence>
<dbReference type="InterPro" id="IPR027417">
    <property type="entry name" value="P-loop_NTPase"/>
</dbReference>
<keyword evidence="6" id="KW-1185">Reference proteome</keyword>
<dbReference type="GO" id="GO:0005524">
    <property type="term" value="F:ATP binding"/>
    <property type="evidence" value="ECO:0007669"/>
    <property type="project" value="UniProtKB-KW"/>
</dbReference>
<dbReference type="PANTHER" id="PTHR24220:SF86">
    <property type="entry name" value="ABC TRANSPORTER ABCH.1"/>
    <property type="match status" value="1"/>
</dbReference>
<feature type="domain" description="ABC transporter" evidence="4">
    <location>
        <begin position="27"/>
        <end position="254"/>
    </location>
</feature>
<dbReference type="CDD" id="cd03255">
    <property type="entry name" value="ABC_MJ0796_LolCDE_FtsE"/>
    <property type="match status" value="1"/>
</dbReference>
<dbReference type="GO" id="GO:0022857">
    <property type="term" value="F:transmembrane transporter activity"/>
    <property type="evidence" value="ECO:0007669"/>
    <property type="project" value="TreeGrafter"/>
</dbReference>
<evidence type="ECO:0000256" key="3">
    <source>
        <dbReference type="ARBA" id="ARBA00022840"/>
    </source>
</evidence>
<protein>
    <submittedName>
        <fullName evidence="5">ABC transporter ATP-binding protein</fullName>
    </submittedName>
</protein>
<gene>
    <name evidence="5" type="ordered locus">rrnAC1029</name>
</gene>
<keyword evidence="1" id="KW-0813">Transport</keyword>
<dbReference type="GO" id="GO:0005886">
    <property type="term" value="C:plasma membrane"/>
    <property type="evidence" value="ECO:0007669"/>
    <property type="project" value="TreeGrafter"/>
</dbReference>
<dbReference type="InterPro" id="IPR015854">
    <property type="entry name" value="ABC_transpr_LolD-like"/>
</dbReference>
<dbReference type="KEGG" id="hma:rrnAC1029"/>
<dbReference type="PATRIC" id="fig|272569.17.peg.1757"/>
<accession>Q5V3A8</accession>
<sequence>MSIFPVYVTVAYNTGPAERPTMTDPVLVGSGLCVTRRGTKILNGVSLTVGSDAAMLVQGPSGAGKSTLFNVLGLLEPPSSGRLEVAGRDASALSERQRASLRRTTLGFVFQDFQLIGDLTARENASLPQEHAGNRDPDWLDTLFERLGIAGLEHQYPATLSGGEKQRVAIARALANRPEIILADEPTGQLDPDTAESVLNLLFSMKESTETALVVISHDPQLAQRFDERLFIRGGTLVSDTASTPDASPSTETN</sequence>